<sequence length="163" mass="18407">MPGEVIKSEQLEAERSLALIRTELEKLHRLSPQNLPKPTFATIVSLLPTSQDILAPPPQASTATQSAFATLRFIRKVLISAIFRLWWIIIYSLALIGGTTVGIVFFIYLLTKLPWQTNYTGQGQGWHQHSDGYYYWGMPQESYTATVQATVKTDIPEIEAREL</sequence>
<comment type="caution">
    <text evidence="2">The sequence shown here is derived from an EMBL/GenBank/DDBJ whole genome shotgun (WGS) entry which is preliminary data.</text>
</comment>
<accession>A0AAV9WZL6</accession>
<keyword evidence="1" id="KW-0472">Membrane</keyword>
<evidence type="ECO:0000313" key="2">
    <source>
        <dbReference type="EMBL" id="KAK6530261.1"/>
    </source>
</evidence>
<dbReference type="EMBL" id="JAVHJO010000013">
    <property type="protein sequence ID" value="KAK6530261.1"/>
    <property type="molecule type" value="Genomic_DNA"/>
</dbReference>
<reference evidence="2 3" key="1">
    <citation type="submission" date="2019-10" db="EMBL/GenBank/DDBJ databases">
        <authorList>
            <person name="Palmer J.M."/>
        </authorList>
    </citation>
    <scope>NUCLEOTIDE SEQUENCE [LARGE SCALE GENOMIC DNA]</scope>
    <source>
        <strain evidence="2 3">TWF694</strain>
    </source>
</reference>
<evidence type="ECO:0000313" key="3">
    <source>
        <dbReference type="Proteomes" id="UP001365542"/>
    </source>
</evidence>
<proteinExistence type="predicted"/>
<gene>
    <name evidence="2" type="ORF">TWF694_003623</name>
</gene>
<keyword evidence="1" id="KW-0812">Transmembrane</keyword>
<dbReference type="Proteomes" id="UP001365542">
    <property type="component" value="Unassembled WGS sequence"/>
</dbReference>
<keyword evidence="1" id="KW-1133">Transmembrane helix</keyword>
<feature type="transmembrane region" description="Helical" evidence="1">
    <location>
        <begin position="85"/>
        <end position="110"/>
    </location>
</feature>
<name>A0AAV9WZL6_9PEZI</name>
<organism evidence="2 3">
    <name type="scientific">Orbilia ellipsospora</name>
    <dbReference type="NCBI Taxonomy" id="2528407"/>
    <lineage>
        <taxon>Eukaryota</taxon>
        <taxon>Fungi</taxon>
        <taxon>Dikarya</taxon>
        <taxon>Ascomycota</taxon>
        <taxon>Pezizomycotina</taxon>
        <taxon>Orbiliomycetes</taxon>
        <taxon>Orbiliales</taxon>
        <taxon>Orbiliaceae</taxon>
        <taxon>Orbilia</taxon>
    </lineage>
</organism>
<keyword evidence="3" id="KW-1185">Reference proteome</keyword>
<evidence type="ECO:0000256" key="1">
    <source>
        <dbReference type="SAM" id="Phobius"/>
    </source>
</evidence>
<dbReference type="AlphaFoldDB" id="A0AAV9WZL6"/>
<protein>
    <submittedName>
        <fullName evidence="2">Uncharacterized protein</fullName>
    </submittedName>
</protein>